<dbReference type="Gene3D" id="3.40.470.10">
    <property type="entry name" value="Uracil-DNA glycosylase-like domain"/>
    <property type="match status" value="1"/>
</dbReference>
<name>A0A6N3F5J4_9CLOT</name>
<reference evidence="2" key="1">
    <citation type="submission" date="2019-11" db="EMBL/GenBank/DDBJ databases">
        <authorList>
            <person name="Feng L."/>
        </authorList>
    </citation>
    <scope>NUCLEOTIDE SEQUENCE</scope>
    <source>
        <strain evidence="2">CTertiumLFYP3</strain>
    </source>
</reference>
<organism evidence="2">
    <name type="scientific">Clostridium tertium</name>
    <dbReference type="NCBI Taxonomy" id="1559"/>
    <lineage>
        <taxon>Bacteria</taxon>
        <taxon>Bacillati</taxon>
        <taxon>Bacillota</taxon>
        <taxon>Clostridia</taxon>
        <taxon>Eubacteriales</taxon>
        <taxon>Clostridiaceae</taxon>
        <taxon>Clostridium</taxon>
    </lineage>
</organism>
<gene>
    <name evidence="2" type="ORF">CTLFYP3_02565</name>
</gene>
<protein>
    <submittedName>
        <fullName evidence="2">Uracil DNA glycosylase superfamily protein</fullName>
    </submittedName>
</protein>
<dbReference type="InterPro" id="IPR036895">
    <property type="entry name" value="Uracil-DNA_glycosylase-like_sf"/>
</dbReference>
<feature type="domain" description="Uracil-DNA glycosylase-like" evidence="1">
    <location>
        <begin position="21"/>
        <end position="145"/>
    </location>
</feature>
<dbReference type="InterPro" id="IPR005122">
    <property type="entry name" value="Uracil-DNA_glycosylase-like"/>
</dbReference>
<evidence type="ECO:0000313" key="2">
    <source>
        <dbReference type="EMBL" id="VYU47348.1"/>
    </source>
</evidence>
<accession>A0A6N3F5J4</accession>
<dbReference type="Pfam" id="PF03167">
    <property type="entry name" value="UDG"/>
    <property type="match status" value="1"/>
</dbReference>
<proteinExistence type="predicted"/>
<dbReference type="AlphaFoldDB" id="A0A6N3F5J4"/>
<dbReference type="RefSeq" id="WP_421755773.1">
    <property type="nucleotide sequence ID" value="NZ_CACRTO010000029.1"/>
</dbReference>
<dbReference type="EMBL" id="CACRTO010000029">
    <property type="protein sequence ID" value="VYU47348.1"/>
    <property type="molecule type" value="Genomic_DNA"/>
</dbReference>
<sequence length="182" mass="20912">MGKECHYKKGKKRDITLVFSCPGRIEERKGEPAAGQTGSKLEKLLDILNKSISYSFVRDDVSITNSTKKVEYYAKTKRSEASKEEIIKKSNIQRLYNEVKGTENLIICFGNNAKIAIEEMLKQYGTEFKEVKVVNVIHLSMKSLNFTIKIDKNNKKIIKGRKGNTIKRLEVIAKDIEYQFKK</sequence>
<evidence type="ECO:0000259" key="1">
    <source>
        <dbReference type="Pfam" id="PF03167"/>
    </source>
</evidence>